<dbReference type="EMBL" id="JARIHO010000019">
    <property type="protein sequence ID" value="KAJ7347260.1"/>
    <property type="molecule type" value="Genomic_DNA"/>
</dbReference>
<evidence type="ECO:0000256" key="1">
    <source>
        <dbReference type="SAM" id="MobiDB-lite"/>
    </source>
</evidence>
<evidence type="ECO:0000313" key="2">
    <source>
        <dbReference type="EMBL" id="KAJ7347260.1"/>
    </source>
</evidence>
<protein>
    <submittedName>
        <fullName evidence="2">Uncharacterized protein</fullName>
    </submittedName>
</protein>
<gene>
    <name evidence="2" type="ORF">DFH08DRAFT_960607</name>
</gene>
<dbReference type="AlphaFoldDB" id="A0AAD7ESM9"/>
<reference evidence="2" key="1">
    <citation type="submission" date="2023-03" db="EMBL/GenBank/DDBJ databases">
        <title>Massive genome expansion in bonnet fungi (Mycena s.s.) driven by repeated elements and novel gene families across ecological guilds.</title>
        <authorList>
            <consortium name="Lawrence Berkeley National Laboratory"/>
            <person name="Harder C.B."/>
            <person name="Miyauchi S."/>
            <person name="Viragh M."/>
            <person name="Kuo A."/>
            <person name="Thoen E."/>
            <person name="Andreopoulos B."/>
            <person name="Lu D."/>
            <person name="Skrede I."/>
            <person name="Drula E."/>
            <person name="Henrissat B."/>
            <person name="Morin E."/>
            <person name="Kohler A."/>
            <person name="Barry K."/>
            <person name="LaButti K."/>
            <person name="Morin E."/>
            <person name="Salamov A."/>
            <person name="Lipzen A."/>
            <person name="Mereny Z."/>
            <person name="Hegedus B."/>
            <person name="Baldrian P."/>
            <person name="Stursova M."/>
            <person name="Weitz H."/>
            <person name="Taylor A."/>
            <person name="Grigoriev I.V."/>
            <person name="Nagy L.G."/>
            <person name="Martin F."/>
            <person name="Kauserud H."/>
        </authorList>
    </citation>
    <scope>NUCLEOTIDE SEQUENCE</scope>
    <source>
        <strain evidence="2">CBHHK002</strain>
    </source>
</reference>
<proteinExistence type="predicted"/>
<name>A0AAD7ESM9_9AGAR</name>
<feature type="region of interest" description="Disordered" evidence="1">
    <location>
        <begin position="125"/>
        <end position="160"/>
    </location>
</feature>
<keyword evidence="3" id="KW-1185">Reference proteome</keyword>
<evidence type="ECO:0000313" key="3">
    <source>
        <dbReference type="Proteomes" id="UP001218218"/>
    </source>
</evidence>
<dbReference type="Proteomes" id="UP001218218">
    <property type="component" value="Unassembled WGS sequence"/>
</dbReference>
<accession>A0AAD7ESM9</accession>
<sequence length="476" mass="51975">MAPTTNNPSTGPPQALIARIDYLQKLLKHLPLSLPLEHEDSPYRFYLDEDHVADTGSVFPEAGGALEILFRTWRMGTVVRFEEGGVRVVALGPFLKRTVNRMSASERVSFEEAWITRLIQAAKDSGATVPSRTSQVRERESGEDEPVDQPPSKKTRTVRETPALPAVAAFPAISLASAPASVPASTPATPPANAPDLPLAFSTPRTELKVALTNTHTPIVLDSNDDMPPSIPIPSTSTVMQTLVPGAIIPSTLHVNLVSNTQATLATMGWQKWLPEAEEAHLKKDAPVLLKRTFFRLHYAMLTGGIPPKLVINADQAGNYLLPASGHTFHDRGAKQVDVVAKDEKRAYTMMLASTPRGDFLPIQAVWAGKIGGSLPNAEAEHHFSTLSTMQEWIRDVIAPWHLHVIASCPDLDDDQLAVFYIDIYSVHIGEEFRTHVFDNYPYIILIFVPGGCTGLFQPADIGLQPAPLPVTPQQN</sequence>
<organism evidence="2 3">
    <name type="scientific">Mycena albidolilacea</name>
    <dbReference type="NCBI Taxonomy" id="1033008"/>
    <lineage>
        <taxon>Eukaryota</taxon>
        <taxon>Fungi</taxon>
        <taxon>Dikarya</taxon>
        <taxon>Basidiomycota</taxon>
        <taxon>Agaricomycotina</taxon>
        <taxon>Agaricomycetes</taxon>
        <taxon>Agaricomycetidae</taxon>
        <taxon>Agaricales</taxon>
        <taxon>Marasmiineae</taxon>
        <taxon>Mycenaceae</taxon>
        <taxon>Mycena</taxon>
    </lineage>
</organism>
<comment type="caution">
    <text evidence="2">The sequence shown here is derived from an EMBL/GenBank/DDBJ whole genome shotgun (WGS) entry which is preliminary data.</text>
</comment>